<keyword evidence="2" id="KW-0479">Metal-binding</keyword>
<dbReference type="InterPro" id="IPR006076">
    <property type="entry name" value="FAD-dep_OxRdtase"/>
</dbReference>
<dbReference type="Gene3D" id="3.50.50.60">
    <property type="entry name" value="FAD/NAD(P)-binding domain"/>
    <property type="match status" value="1"/>
</dbReference>
<dbReference type="GO" id="GO:0005737">
    <property type="term" value="C:cytoplasm"/>
    <property type="evidence" value="ECO:0007669"/>
    <property type="project" value="TreeGrafter"/>
</dbReference>
<evidence type="ECO:0000256" key="2">
    <source>
        <dbReference type="ARBA" id="ARBA00022723"/>
    </source>
</evidence>
<keyword evidence="8" id="KW-1185">Reference proteome</keyword>
<evidence type="ECO:0000313" key="7">
    <source>
        <dbReference type="EMBL" id="RTR29236.1"/>
    </source>
</evidence>
<dbReference type="CDD" id="cd03477">
    <property type="entry name" value="Rieske_YhfW_C"/>
    <property type="match status" value="1"/>
</dbReference>
<dbReference type="InterPro" id="IPR038010">
    <property type="entry name" value="YhfW_C"/>
</dbReference>
<dbReference type="Gene3D" id="3.30.9.10">
    <property type="entry name" value="D-Amino Acid Oxidase, subunit A, domain 2"/>
    <property type="match status" value="1"/>
</dbReference>
<evidence type="ECO:0000256" key="1">
    <source>
        <dbReference type="ARBA" id="ARBA00022714"/>
    </source>
</evidence>
<dbReference type="InterPro" id="IPR005805">
    <property type="entry name" value="Rieske_Fe-S_prot_C"/>
</dbReference>
<dbReference type="SUPFAM" id="SSF51905">
    <property type="entry name" value="FAD/NAD(P)-binding domain"/>
    <property type="match status" value="1"/>
</dbReference>
<dbReference type="RefSeq" id="WP_126409817.1">
    <property type="nucleotide sequence ID" value="NZ_RXNT01000013.1"/>
</dbReference>
<feature type="domain" description="Rieske" evidence="6">
    <location>
        <begin position="423"/>
        <end position="509"/>
    </location>
</feature>
<dbReference type="Pfam" id="PF01266">
    <property type="entry name" value="DAO"/>
    <property type="match status" value="1"/>
</dbReference>
<evidence type="ECO:0000256" key="3">
    <source>
        <dbReference type="ARBA" id="ARBA00023004"/>
    </source>
</evidence>
<dbReference type="GO" id="GO:0051537">
    <property type="term" value="F:2 iron, 2 sulfur cluster binding"/>
    <property type="evidence" value="ECO:0007669"/>
    <property type="project" value="UniProtKB-KW"/>
</dbReference>
<comment type="caution">
    <text evidence="7">The sequence shown here is derived from an EMBL/GenBank/DDBJ whole genome shotgun (WGS) entry which is preliminary data.</text>
</comment>
<dbReference type="EMBL" id="RXNT01000013">
    <property type="protein sequence ID" value="RTR29236.1"/>
    <property type="molecule type" value="Genomic_DNA"/>
</dbReference>
<reference evidence="7 8" key="1">
    <citation type="submission" date="2018-12" db="EMBL/GenBank/DDBJ databases">
        <title>Bacillus yapensis draft genome sequence.</title>
        <authorList>
            <person name="Yu L."/>
            <person name="Xu X."/>
            <person name="Tang X."/>
        </authorList>
    </citation>
    <scope>NUCLEOTIDE SEQUENCE [LARGE SCALE GENOMIC DNA]</scope>
    <source>
        <strain evidence="7 8">XXST-01</strain>
    </source>
</reference>
<dbReference type="GO" id="GO:0046872">
    <property type="term" value="F:metal ion binding"/>
    <property type="evidence" value="ECO:0007669"/>
    <property type="project" value="UniProtKB-KW"/>
</dbReference>
<keyword evidence="5" id="KW-1015">Disulfide bond</keyword>
<accession>A0A3S0JUM6</accession>
<evidence type="ECO:0000256" key="4">
    <source>
        <dbReference type="ARBA" id="ARBA00023014"/>
    </source>
</evidence>
<evidence type="ECO:0000259" key="6">
    <source>
        <dbReference type="PROSITE" id="PS51296"/>
    </source>
</evidence>
<dbReference type="InterPro" id="IPR036922">
    <property type="entry name" value="Rieske_2Fe-2S_sf"/>
</dbReference>
<dbReference type="InterPro" id="IPR036188">
    <property type="entry name" value="FAD/NAD-bd_sf"/>
</dbReference>
<dbReference type="PANTHER" id="PTHR13847">
    <property type="entry name" value="SARCOSINE DEHYDROGENASE-RELATED"/>
    <property type="match status" value="1"/>
</dbReference>
<evidence type="ECO:0000256" key="5">
    <source>
        <dbReference type="ARBA" id="ARBA00023157"/>
    </source>
</evidence>
<proteinExistence type="predicted"/>
<name>A0A3S0JUM6_9BACI</name>
<keyword evidence="4" id="KW-0411">Iron-sulfur</keyword>
<protein>
    <submittedName>
        <fullName evidence="7">FAD-dependent oxidoreductase</fullName>
    </submittedName>
</protein>
<keyword evidence="1" id="KW-0001">2Fe-2S</keyword>
<dbReference type="InterPro" id="IPR017941">
    <property type="entry name" value="Rieske_2Fe-2S"/>
</dbReference>
<keyword evidence="3" id="KW-0408">Iron</keyword>
<evidence type="ECO:0000313" key="8">
    <source>
        <dbReference type="Proteomes" id="UP000271374"/>
    </source>
</evidence>
<dbReference type="Pfam" id="PF00355">
    <property type="entry name" value="Rieske"/>
    <property type="match status" value="1"/>
</dbReference>
<dbReference type="SUPFAM" id="SSF50022">
    <property type="entry name" value="ISP domain"/>
    <property type="match status" value="1"/>
</dbReference>
<dbReference type="Proteomes" id="UP000271374">
    <property type="component" value="Unassembled WGS sequence"/>
</dbReference>
<dbReference type="PROSITE" id="PS51296">
    <property type="entry name" value="RIESKE"/>
    <property type="match status" value="1"/>
</dbReference>
<dbReference type="GO" id="GO:0016705">
    <property type="term" value="F:oxidoreductase activity, acting on paired donors, with incorporation or reduction of molecular oxygen"/>
    <property type="evidence" value="ECO:0007669"/>
    <property type="project" value="UniProtKB-ARBA"/>
</dbReference>
<dbReference type="FunFam" id="2.102.10.10:FF:000014">
    <property type="entry name" value="Oxidoreductase, FAD dependent"/>
    <property type="match status" value="1"/>
</dbReference>
<gene>
    <name evidence="7" type="ORF">EKG37_15935</name>
</gene>
<dbReference type="PANTHER" id="PTHR13847:SF274">
    <property type="entry name" value="RIESKE 2FE-2S IRON-SULFUR PROTEIN YHFW-RELATED"/>
    <property type="match status" value="1"/>
</dbReference>
<sequence>MMAGNFEMPTFPESYWRDYQLPIFNKLTEDQTYDVAIVGGGITGITTGYLLAKEGVKVAIVEAGRILTGTTGHTTAKITAQHNIIYDELINHFGEEKARLYYDANHAALNFIRKTIQTHNIDCDYSDQDAIIYATTDQGKDKLEKEAKAYQKLGITSTTVNSLLLDIDIQNGLVMHNQGQFHPLKYLHKLVQLFVEAGGTIYENTAAMDIDDGEHPQVMLRNGKKINCDYIIAASHFPFCDKKGLYFARMYVERAYILAVKTKKLFPGGMYISADTPTRSLRFTPMNGEELVLISGEGHKTGQGIDTLKHYQALEQFGDQVLGIEKYLYRWSAQDMYTLDKVPYVGSILENQPRVLIATGYRKWGITNGTAAAMLLKDTILDKVNPYKDLYSPHRFHADPDIKKFISTNLDVAKNLIKGKLEFIPNHPEDLEADEGSPVVVNGQRAGAYRDQDGKLHIVDTTCTHLGCEVEWNHGERTWDCPCHGSRYSIDGEVIDGPAVKPLAKIELD</sequence>
<dbReference type="OrthoDB" id="9767869at2"/>
<dbReference type="PRINTS" id="PR00162">
    <property type="entry name" value="RIESKE"/>
</dbReference>
<organism evidence="7 8">
    <name type="scientific">Bacillus yapensis</name>
    <dbReference type="NCBI Taxonomy" id="2492960"/>
    <lineage>
        <taxon>Bacteria</taxon>
        <taxon>Bacillati</taxon>
        <taxon>Bacillota</taxon>
        <taxon>Bacilli</taxon>
        <taxon>Bacillales</taxon>
        <taxon>Bacillaceae</taxon>
        <taxon>Bacillus</taxon>
    </lineage>
</organism>
<dbReference type="GO" id="GO:0016020">
    <property type="term" value="C:membrane"/>
    <property type="evidence" value="ECO:0007669"/>
    <property type="project" value="InterPro"/>
</dbReference>
<dbReference type="Gene3D" id="2.102.10.10">
    <property type="entry name" value="Rieske [2Fe-2S] iron-sulphur domain"/>
    <property type="match status" value="1"/>
</dbReference>
<dbReference type="GO" id="GO:0004497">
    <property type="term" value="F:monooxygenase activity"/>
    <property type="evidence" value="ECO:0007669"/>
    <property type="project" value="UniProtKB-ARBA"/>
</dbReference>
<dbReference type="AlphaFoldDB" id="A0A3S0JUM6"/>